<dbReference type="Proteomes" id="UP000774000">
    <property type="component" value="Unassembled WGS sequence"/>
</dbReference>
<evidence type="ECO:0000256" key="4">
    <source>
        <dbReference type="ARBA" id="ARBA00022833"/>
    </source>
</evidence>
<keyword evidence="2" id="KW-0235">DNA replication</keyword>
<evidence type="ECO:0000256" key="6">
    <source>
        <dbReference type="SAM" id="Coils"/>
    </source>
</evidence>
<evidence type="ECO:0000256" key="2">
    <source>
        <dbReference type="ARBA" id="ARBA00022705"/>
    </source>
</evidence>
<gene>
    <name evidence="7" type="ORF">JOC47_002095</name>
</gene>
<keyword evidence="4" id="KW-0862">Zinc</keyword>
<evidence type="ECO:0000313" key="7">
    <source>
        <dbReference type="EMBL" id="MBM7557240.1"/>
    </source>
</evidence>
<name>A0A939BMR8_9FIRM</name>
<keyword evidence="1" id="KW-0963">Cytoplasm</keyword>
<keyword evidence="3" id="KW-0479">Metal-binding</keyword>
<dbReference type="EMBL" id="JAFBDQ010000010">
    <property type="protein sequence ID" value="MBM7557240.1"/>
    <property type="molecule type" value="Genomic_DNA"/>
</dbReference>
<dbReference type="InterPro" id="IPR010377">
    <property type="entry name" value="YabA"/>
</dbReference>
<accession>A0A939BMR8</accession>
<sequence length="109" mass="13006">MEEIIGLLAHFQEQLQGMNNDFQKIKDTVYDLYKENKDLKEENNNLKKLLFENQNEEVREELQIEDHDNLEQLYNEGFHVCHFNFGESREGDCLFCMGVLEENDEEKTS</sequence>
<dbReference type="PIRSF" id="PIRSF021439">
    <property type="entry name" value="DUF972"/>
    <property type="match status" value="1"/>
</dbReference>
<evidence type="ECO:0000256" key="3">
    <source>
        <dbReference type="ARBA" id="ARBA00022723"/>
    </source>
</evidence>
<keyword evidence="6" id="KW-0175">Coiled coil</keyword>
<evidence type="ECO:0000256" key="5">
    <source>
        <dbReference type="ARBA" id="ARBA00022880"/>
    </source>
</evidence>
<feature type="coiled-coil region" evidence="6">
    <location>
        <begin position="8"/>
        <end position="59"/>
    </location>
</feature>
<dbReference type="GO" id="GO:0006260">
    <property type="term" value="P:DNA replication"/>
    <property type="evidence" value="ECO:0007669"/>
    <property type="project" value="UniProtKB-KW"/>
</dbReference>
<dbReference type="GO" id="GO:0008156">
    <property type="term" value="P:negative regulation of DNA replication"/>
    <property type="evidence" value="ECO:0007669"/>
    <property type="project" value="UniProtKB-KW"/>
</dbReference>
<organism evidence="7 8">
    <name type="scientific">Halanaerobacter jeridensis</name>
    <dbReference type="NCBI Taxonomy" id="706427"/>
    <lineage>
        <taxon>Bacteria</taxon>
        <taxon>Bacillati</taxon>
        <taxon>Bacillota</taxon>
        <taxon>Clostridia</taxon>
        <taxon>Halanaerobiales</taxon>
        <taxon>Halobacteroidaceae</taxon>
        <taxon>Halanaerobacter</taxon>
    </lineage>
</organism>
<comment type="caution">
    <text evidence="7">The sequence shown here is derived from an EMBL/GenBank/DDBJ whole genome shotgun (WGS) entry which is preliminary data.</text>
</comment>
<dbReference type="AlphaFoldDB" id="A0A939BMR8"/>
<keyword evidence="8" id="KW-1185">Reference proteome</keyword>
<proteinExistence type="predicted"/>
<evidence type="ECO:0000313" key="8">
    <source>
        <dbReference type="Proteomes" id="UP000774000"/>
    </source>
</evidence>
<reference evidence="7" key="1">
    <citation type="submission" date="2021-01" db="EMBL/GenBank/DDBJ databases">
        <title>Genomic Encyclopedia of Type Strains, Phase IV (KMG-IV): sequencing the most valuable type-strain genomes for metagenomic binning, comparative biology and taxonomic classification.</title>
        <authorList>
            <person name="Goeker M."/>
        </authorList>
    </citation>
    <scope>NUCLEOTIDE SEQUENCE</scope>
    <source>
        <strain evidence="7">DSM 23230</strain>
    </source>
</reference>
<evidence type="ECO:0000256" key="1">
    <source>
        <dbReference type="ARBA" id="ARBA00022490"/>
    </source>
</evidence>
<keyword evidence="5" id="KW-0236">DNA replication inhibitor</keyword>
<protein>
    <submittedName>
        <fullName evidence="7">Regulator of replication initiation timing</fullName>
    </submittedName>
</protein>
<dbReference type="Pfam" id="PF06156">
    <property type="entry name" value="YabA"/>
    <property type="match status" value="1"/>
</dbReference>
<dbReference type="GO" id="GO:0046872">
    <property type="term" value="F:metal ion binding"/>
    <property type="evidence" value="ECO:0007669"/>
    <property type="project" value="UniProtKB-KW"/>
</dbReference>